<protein>
    <recommendedName>
        <fullName evidence="4">THAP-type domain-containing protein</fullName>
    </recommendedName>
</protein>
<keyword evidence="1" id="KW-0175">Coiled coil</keyword>
<evidence type="ECO:0000313" key="2">
    <source>
        <dbReference type="Ensembl" id="ENSDLAP00005071018.1"/>
    </source>
</evidence>
<name>A0A8P4G3H8_DICLA</name>
<dbReference type="GeneTree" id="ENSGT01010000225756"/>
<dbReference type="AlphaFoldDB" id="A0A8P4G3H8"/>
<reference evidence="2" key="2">
    <citation type="submission" date="2025-09" db="UniProtKB">
        <authorList>
            <consortium name="Ensembl"/>
        </authorList>
    </citation>
    <scope>IDENTIFICATION</scope>
</reference>
<dbReference type="SUPFAM" id="SSF57716">
    <property type="entry name" value="Glucocorticoid receptor-like (DNA-binding domain)"/>
    <property type="match status" value="1"/>
</dbReference>
<evidence type="ECO:0008006" key="4">
    <source>
        <dbReference type="Google" id="ProtNLM"/>
    </source>
</evidence>
<evidence type="ECO:0000313" key="3">
    <source>
        <dbReference type="Proteomes" id="UP000694389"/>
    </source>
</evidence>
<organism evidence="2 3">
    <name type="scientific">Dicentrarchus labrax</name>
    <name type="common">European seabass</name>
    <name type="synonym">Morone labrax</name>
    <dbReference type="NCBI Taxonomy" id="13489"/>
    <lineage>
        <taxon>Eukaryota</taxon>
        <taxon>Metazoa</taxon>
        <taxon>Chordata</taxon>
        <taxon>Craniata</taxon>
        <taxon>Vertebrata</taxon>
        <taxon>Euteleostomi</taxon>
        <taxon>Actinopterygii</taxon>
        <taxon>Neopterygii</taxon>
        <taxon>Teleostei</taxon>
        <taxon>Neoteleostei</taxon>
        <taxon>Acanthomorphata</taxon>
        <taxon>Eupercaria</taxon>
        <taxon>Moronidae</taxon>
        <taxon>Dicentrarchus</taxon>
    </lineage>
</organism>
<dbReference type="Proteomes" id="UP000694389">
    <property type="component" value="Unassembled WGS sequence"/>
</dbReference>
<reference evidence="2" key="1">
    <citation type="submission" date="2025-08" db="UniProtKB">
        <authorList>
            <consortium name="Ensembl"/>
        </authorList>
    </citation>
    <scope>IDENTIFICATION</scope>
</reference>
<dbReference type="Ensembl" id="ENSDLAT00005089522.1">
    <property type="protein sequence ID" value="ENSDLAP00005071018.1"/>
    <property type="gene ID" value="ENSDLAG00005033570.1"/>
</dbReference>
<evidence type="ECO:0000256" key="1">
    <source>
        <dbReference type="SAM" id="Coils"/>
    </source>
</evidence>
<keyword evidence="3" id="KW-1185">Reference proteome</keyword>
<feature type="coiled-coil region" evidence="1">
    <location>
        <begin position="108"/>
        <end position="135"/>
    </location>
</feature>
<sequence>MPAICCAVGCNNNHWTPTSHTLLCNEHFVSGAKQDNPLSPDFVPSLFAHTSAREREKQHYASKKFQQTQLMKRKIRKTCSSLADPSTTNGADVEEHEPCVNPSCQATMSALESECARLRAEVRELKARAEERSLNEEAFRDNDIMVLELTGLSSSAKLIVLFNFLAEFLKVGQSHHPIPMFDPNINETEA</sequence>
<proteinExistence type="predicted"/>
<accession>A0A8P4G3H8</accession>